<dbReference type="Proteomes" id="UP000218811">
    <property type="component" value="Unassembled WGS sequence"/>
</dbReference>
<evidence type="ECO:0000313" key="2">
    <source>
        <dbReference type="EMBL" id="PCH35617.1"/>
    </source>
</evidence>
<name>A0A2H3JHX6_WOLCO</name>
<evidence type="ECO:0000256" key="1">
    <source>
        <dbReference type="SAM" id="MobiDB-lite"/>
    </source>
</evidence>
<dbReference type="EMBL" id="KB467854">
    <property type="protein sequence ID" value="PCH35617.1"/>
    <property type="molecule type" value="Genomic_DNA"/>
</dbReference>
<keyword evidence="3" id="KW-1185">Reference proteome</keyword>
<evidence type="ECO:0000313" key="3">
    <source>
        <dbReference type="Proteomes" id="UP000218811"/>
    </source>
</evidence>
<sequence length="100" mass="11180">MARRGRSSGAVRASVEQERPYGSPSLACTLHWQAWCGAQAGSRAHMPTLLRMQVLIAPDRRDHHRRVALGGMRVAPNAEWSAPSAIQKEGRLRLHVFRPF</sequence>
<feature type="region of interest" description="Disordered" evidence="1">
    <location>
        <begin position="1"/>
        <end position="22"/>
    </location>
</feature>
<reference evidence="2 3" key="1">
    <citation type="journal article" date="2012" name="Science">
        <title>The Paleozoic origin of enzymatic lignin decomposition reconstructed from 31 fungal genomes.</title>
        <authorList>
            <person name="Floudas D."/>
            <person name="Binder M."/>
            <person name="Riley R."/>
            <person name="Barry K."/>
            <person name="Blanchette R.A."/>
            <person name="Henrissat B."/>
            <person name="Martinez A.T."/>
            <person name="Otillar R."/>
            <person name="Spatafora J.W."/>
            <person name="Yadav J.S."/>
            <person name="Aerts A."/>
            <person name="Benoit I."/>
            <person name="Boyd A."/>
            <person name="Carlson A."/>
            <person name="Copeland A."/>
            <person name="Coutinho P.M."/>
            <person name="de Vries R.P."/>
            <person name="Ferreira P."/>
            <person name="Findley K."/>
            <person name="Foster B."/>
            <person name="Gaskell J."/>
            <person name="Glotzer D."/>
            <person name="Gorecki P."/>
            <person name="Heitman J."/>
            <person name="Hesse C."/>
            <person name="Hori C."/>
            <person name="Igarashi K."/>
            <person name="Jurgens J.A."/>
            <person name="Kallen N."/>
            <person name="Kersten P."/>
            <person name="Kohler A."/>
            <person name="Kuees U."/>
            <person name="Kumar T.K.A."/>
            <person name="Kuo A."/>
            <person name="LaButti K."/>
            <person name="Larrondo L.F."/>
            <person name="Lindquist E."/>
            <person name="Ling A."/>
            <person name="Lombard V."/>
            <person name="Lucas S."/>
            <person name="Lundell T."/>
            <person name="Martin R."/>
            <person name="McLaughlin D.J."/>
            <person name="Morgenstern I."/>
            <person name="Morin E."/>
            <person name="Murat C."/>
            <person name="Nagy L.G."/>
            <person name="Nolan M."/>
            <person name="Ohm R.A."/>
            <person name="Patyshakuliyeva A."/>
            <person name="Rokas A."/>
            <person name="Ruiz-Duenas F.J."/>
            <person name="Sabat G."/>
            <person name="Salamov A."/>
            <person name="Samejima M."/>
            <person name="Schmutz J."/>
            <person name="Slot J.C."/>
            <person name="St John F."/>
            <person name="Stenlid J."/>
            <person name="Sun H."/>
            <person name="Sun S."/>
            <person name="Syed K."/>
            <person name="Tsang A."/>
            <person name="Wiebenga A."/>
            <person name="Young D."/>
            <person name="Pisabarro A."/>
            <person name="Eastwood D.C."/>
            <person name="Martin F."/>
            <person name="Cullen D."/>
            <person name="Grigoriev I.V."/>
            <person name="Hibbett D.S."/>
        </authorList>
    </citation>
    <scope>NUCLEOTIDE SEQUENCE [LARGE SCALE GENOMIC DNA]</scope>
    <source>
        <strain evidence="2 3">MD-104</strain>
    </source>
</reference>
<organism evidence="2 3">
    <name type="scientific">Wolfiporia cocos (strain MD-104)</name>
    <name type="common">Brown rot fungus</name>
    <dbReference type="NCBI Taxonomy" id="742152"/>
    <lineage>
        <taxon>Eukaryota</taxon>
        <taxon>Fungi</taxon>
        <taxon>Dikarya</taxon>
        <taxon>Basidiomycota</taxon>
        <taxon>Agaricomycotina</taxon>
        <taxon>Agaricomycetes</taxon>
        <taxon>Polyporales</taxon>
        <taxon>Phaeolaceae</taxon>
        <taxon>Wolfiporia</taxon>
    </lineage>
</organism>
<proteinExistence type="predicted"/>
<gene>
    <name evidence="2" type="ORF">WOLCODRAFT_139978</name>
</gene>
<protein>
    <submittedName>
        <fullName evidence="2">Uncharacterized protein</fullName>
    </submittedName>
</protein>
<dbReference type="AlphaFoldDB" id="A0A2H3JHX6"/>
<accession>A0A2H3JHX6</accession>